<dbReference type="PROSITE" id="PS50042">
    <property type="entry name" value="CNMP_BINDING_3"/>
    <property type="match status" value="1"/>
</dbReference>
<evidence type="ECO:0000259" key="4">
    <source>
        <dbReference type="PROSITE" id="PS50042"/>
    </source>
</evidence>
<proteinExistence type="predicted"/>
<evidence type="ECO:0000256" key="2">
    <source>
        <dbReference type="ARBA" id="ARBA00023125"/>
    </source>
</evidence>
<name>A0ABS4KFH1_9FIRM</name>
<dbReference type="PANTHER" id="PTHR24567:SF58">
    <property type="entry name" value="CYCLIC AMP-BINDING REGULATORY PROTEIN"/>
    <property type="match status" value="1"/>
</dbReference>
<gene>
    <name evidence="6" type="ORF">J2Z35_000301</name>
</gene>
<keyword evidence="2" id="KW-0238">DNA-binding</keyword>
<sequence>MDAVIRQLINCNLFNHLNYNDLNSLFSDINFTVKSFKKNEVIFSPHMRADTLGIVISGSIDVQKIFASGKSVVVSRRFEYELIADASIFAKIDYYPSTITSCEDSLIFLINKDNLIKLFSRDENIMTKFLESVSTRVLNLNTSIEILSINSVPGKIAYFLLEERENQNSDTIKLKFPKKTWAEHLNVSRPTLSRELRKMEEDNIISFNKRFIYLHNLEKLEELCSV</sequence>
<keyword evidence="1" id="KW-0805">Transcription regulation</keyword>
<keyword evidence="3" id="KW-0804">Transcription</keyword>
<accession>A0ABS4KFH1</accession>
<dbReference type="Pfam" id="PF13545">
    <property type="entry name" value="HTH_Crp_2"/>
    <property type="match status" value="1"/>
</dbReference>
<dbReference type="EMBL" id="JAGGLI010000002">
    <property type="protein sequence ID" value="MBP2026512.1"/>
    <property type="molecule type" value="Genomic_DNA"/>
</dbReference>
<dbReference type="SUPFAM" id="SSF46785">
    <property type="entry name" value="Winged helix' DNA-binding domain"/>
    <property type="match status" value="1"/>
</dbReference>
<dbReference type="InterPro" id="IPR012318">
    <property type="entry name" value="HTH_CRP"/>
</dbReference>
<evidence type="ECO:0000259" key="5">
    <source>
        <dbReference type="PROSITE" id="PS51063"/>
    </source>
</evidence>
<dbReference type="InterPro" id="IPR036390">
    <property type="entry name" value="WH_DNA-bd_sf"/>
</dbReference>
<evidence type="ECO:0000313" key="6">
    <source>
        <dbReference type="EMBL" id="MBP2026512.1"/>
    </source>
</evidence>
<comment type="caution">
    <text evidence="6">The sequence shown here is derived from an EMBL/GenBank/DDBJ whole genome shotgun (WGS) entry which is preliminary data.</text>
</comment>
<dbReference type="SMART" id="SM00100">
    <property type="entry name" value="cNMP"/>
    <property type="match status" value="1"/>
</dbReference>
<dbReference type="InterPro" id="IPR014710">
    <property type="entry name" value="RmlC-like_jellyroll"/>
</dbReference>
<organism evidence="6 7">
    <name type="scientific">Acetoanaerobium pronyense</name>
    <dbReference type="NCBI Taxonomy" id="1482736"/>
    <lineage>
        <taxon>Bacteria</taxon>
        <taxon>Bacillati</taxon>
        <taxon>Bacillota</taxon>
        <taxon>Clostridia</taxon>
        <taxon>Peptostreptococcales</taxon>
        <taxon>Filifactoraceae</taxon>
        <taxon>Acetoanaerobium</taxon>
    </lineage>
</organism>
<dbReference type="InterPro" id="IPR000595">
    <property type="entry name" value="cNMP-bd_dom"/>
</dbReference>
<dbReference type="InterPro" id="IPR018490">
    <property type="entry name" value="cNMP-bd_dom_sf"/>
</dbReference>
<dbReference type="CDD" id="cd00038">
    <property type="entry name" value="CAP_ED"/>
    <property type="match status" value="1"/>
</dbReference>
<dbReference type="Gene3D" id="2.60.120.10">
    <property type="entry name" value="Jelly Rolls"/>
    <property type="match status" value="1"/>
</dbReference>
<reference evidence="6 7" key="1">
    <citation type="submission" date="2021-03" db="EMBL/GenBank/DDBJ databases">
        <title>Genomic Encyclopedia of Type Strains, Phase IV (KMG-IV): sequencing the most valuable type-strain genomes for metagenomic binning, comparative biology and taxonomic classification.</title>
        <authorList>
            <person name="Goeker M."/>
        </authorList>
    </citation>
    <scope>NUCLEOTIDE SEQUENCE [LARGE SCALE GENOMIC DNA]</scope>
    <source>
        <strain evidence="6 7">DSM 27512</strain>
    </source>
</reference>
<dbReference type="SUPFAM" id="SSF51206">
    <property type="entry name" value="cAMP-binding domain-like"/>
    <property type="match status" value="1"/>
</dbReference>
<keyword evidence="7" id="KW-1185">Reference proteome</keyword>
<feature type="domain" description="Cyclic nucleotide-binding" evidence="4">
    <location>
        <begin position="13"/>
        <end position="136"/>
    </location>
</feature>
<feature type="domain" description="HTH crp-type" evidence="5">
    <location>
        <begin position="150"/>
        <end position="218"/>
    </location>
</feature>
<dbReference type="SMART" id="SM00419">
    <property type="entry name" value="HTH_CRP"/>
    <property type="match status" value="1"/>
</dbReference>
<evidence type="ECO:0000313" key="7">
    <source>
        <dbReference type="Proteomes" id="UP001314903"/>
    </source>
</evidence>
<evidence type="ECO:0000256" key="1">
    <source>
        <dbReference type="ARBA" id="ARBA00023015"/>
    </source>
</evidence>
<evidence type="ECO:0000256" key="3">
    <source>
        <dbReference type="ARBA" id="ARBA00023163"/>
    </source>
</evidence>
<dbReference type="Proteomes" id="UP001314903">
    <property type="component" value="Unassembled WGS sequence"/>
</dbReference>
<dbReference type="InterPro" id="IPR050397">
    <property type="entry name" value="Env_Response_Regulators"/>
</dbReference>
<dbReference type="RefSeq" id="WP_209658647.1">
    <property type="nucleotide sequence ID" value="NZ_JAGGLI010000002.1"/>
</dbReference>
<protein>
    <submittedName>
        <fullName evidence="6">CRP-like cAMP-binding protein</fullName>
    </submittedName>
</protein>
<dbReference type="PROSITE" id="PS51063">
    <property type="entry name" value="HTH_CRP_2"/>
    <property type="match status" value="1"/>
</dbReference>
<dbReference type="PANTHER" id="PTHR24567">
    <property type="entry name" value="CRP FAMILY TRANSCRIPTIONAL REGULATORY PROTEIN"/>
    <property type="match status" value="1"/>
</dbReference>
<dbReference type="Pfam" id="PF00027">
    <property type="entry name" value="cNMP_binding"/>
    <property type="match status" value="1"/>
</dbReference>